<organism evidence="1 2">
    <name type="scientific">Dactylosporangium darangshiense</name>
    <dbReference type="NCBI Taxonomy" id="579108"/>
    <lineage>
        <taxon>Bacteria</taxon>
        <taxon>Bacillati</taxon>
        <taxon>Actinomycetota</taxon>
        <taxon>Actinomycetes</taxon>
        <taxon>Micromonosporales</taxon>
        <taxon>Micromonosporaceae</taxon>
        <taxon>Dactylosporangium</taxon>
    </lineage>
</organism>
<sequence>MSGYPKVALLGYVDDEVMPDTVAGLERLAAQLLQSREWAGAPPEFVDNIDSAGVRTCGVLLWLTDVRASGEVTVSAELDRRELADAKSVVDALAAFSGRTGVTVGIEYGGDSVGWIEAGRPDEGIREGLIGEWERGVAG</sequence>
<evidence type="ECO:0000313" key="1">
    <source>
        <dbReference type="EMBL" id="GAA4263084.1"/>
    </source>
</evidence>
<gene>
    <name evidence="1" type="ORF">GCM10022255_104430</name>
</gene>
<name>A0ABP8DT14_9ACTN</name>
<evidence type="ECO:0000313" key="2">
    <source>
        <dbReference type="Proteomes" id="UP001500620"/>
    </source>
</evidence>
<dbReference type="RefSeq" id="WP_345141745.1">
    <property type="nucleotide sequence ID" value="NZ_BAABAT010000061.1"/>
</dbReference>
<proteinExistence type="predicted"/>
<reference evidence="2" key="1">
    <citation type="journal article" date="2019" name="Int. J. Syst. Evol. Microbiol.">
        <title>The Global Catalogue of Microorganisms (GCM) 10K type strain sequencing project: providing services to taxonomists for standard genome sequencing and annotation.</title>
        <authorList>
            <consortium name="The Broad Institute Genomics Platform"/>
            <consortium name="The Broad Institute Genome Sequencing Center for Infectious Disease"/>
            <person name="Wu L."/>
            <person name="Ma J."/>
        </authorList>
    </citation>
    <scope>NUCLEOTIDE SEQUENCE [LARGE SCALE GENOMIC DNA]</scope>
    <source>
        <strain evidence="2">JCM 17441</strain>
    </source>
</reference>
<protein>
    <submittedName>
        <fullName evidence="1">Uncharacterized protein</fullName>
    </submittedName>
</protein>
<dbReference type="EMBL" id="BAABAT010000061">
    <property type="protein sequence ID" value="GAA4263084.1"/>
    <property type="molecule type" value="Genomic_DNA"/>
</dbReference>
<keyword evidence="2" id="KW-1185">Reference proteome</keyword>
<comment type="caution">
    <text evidence="1">The sequence shown here is derived from an EMBL/GenBank/DDBJ whole genome shotgun (WGS) entry which is preliminary data.</text>
</comment>
<dbReference type="Proteomes" id="UP001500620">
    <property type="component" value="Unassembled WGS sequence"/>
</dbReference>
<accession>A0ABP8DT14</accession>